<dbReference type="InterPro" id="IPR051045">
    <property type="entry name" value="TonB-dependent_transducer"/>
</dbReference>
<dbReference type="Proteomes" id="UP001597544">
    <property type="component" value="Unassembled WGS sequence"/>
</dbReference>
<dbReference type="InterPro" id="IPR037682">
    <property type="entry name" value="TonB_C"/>
</dbReference>
<sequence length="459" mass="49925">MSQDNKQVLWAQGDHPSTELLRQYQENNLPPALDNQLEQHLLDCELCTDVVEGMVLSGGPETKAAVRNINRSVSSKIRKKEKRKPLPLYMLDWRVAAAILLVLCSMVLVLYYNYQELNKNKGGVASETGNTVDKSVNLANIPAAIAPEEMAEAVPDTVKQTITPEIPVPQTRIAAVTKPPQKEVNKVDFPEPAATAVPDEDGITFNFQADSSVAATAGALAKTAKPQTIILQKNTFVPESTSAVNALEGKLEGLQVIETRSFSLRQVQGRVLSPTGQPLPGVAVTVKGTNKGVATDAKGNFSLNLPKNDITLVFNYLGYDREEKAIPPDSKDITVNMKENTMSLSEVVVVRGVGTTVTKSPATTPAVPLTGDKNYKVYLKENIRYTSNIQKGRVILHATVSPTGNLQNLKVSKSLCPSCDQEALRLVREGPSWKAATKDGKPVAQKVKIVVRFHPPYQK</sequence>
<feature type="domain" description="TonB C-terminal" evidence="2">
    <location>
        <begin position="390"/>
        <end position="454"/>
    </location>
</feature>
<dbReference type="EMBL" id="JBHULU010000001">
    <property type="protein sequence ID" value="MFD2512362.1"/>
    <property type="molecule type" value="Genomic_DNA"/>
</dbReference>
<evidence type="ECO:0000313" key="4">
    <source>
        <dbReference type="Proteomes" id="UP001597544"/>
    </source>
</evidence>
<comment type="caution">
    <text evidence="3">The sequence shown here is derived from an EMBL/GenBank/DDBJ whole genome shotgun (WGS) entry which is preliminary data.</text>
</comment>
<dbReference type="Gene3D" id="3.30.1150.10">
    <property type="match status" value="1"/>
</dbReference>
<feature type="transmembrane region" description="Helical" evidence="1">
    <location>
        <begin position="86"/>
        <end position="112"/>
    </location>
</feature>
<proteinExistence type="predicted"/>
<keyword evidence="1" id="KW-0472">Membrane</keyword>
<dbReference type="Pfam" id="PF03544">
    <property type="entry name" value="TonB_C"/>
    <property type="match status" value="1"/>
</dbReference>
<dbReference type="RefSeq" id="WP_377502308.1">
    <property type="nucleotide sequence ID" value="NZ_JBHULU010000001.1"/>
</dbReference>
<dbReference type="InterPro" id="IPR008969">
    <property type="entry name" value="CarboxyPept-like_regulatory"/>
</dbReference>
<gene>
    <name evidence="3" type="ORF">ACFSRY_00670</name>
</gene>
<keyword evidence="1" id="KW-1133">Transmembrane helix</keyword>
<organism evidence="3 4">
    <name type="scientific">Pontibacter locisalis</name>
    <dbReference type="NCBI Taxonomy" id="1719035"/>
    <lineage>
        <taxon>Bacteria</taxon>
        <taxon>Pseudomonadati</taxon>
        <taxon>Bacteroidota</taxon>
        <taxon>Cytophagia</taxon>
        <taxon>Cytophagales</taxon>
        <taxon>Hymenobacteraceae</taxon>
        <taxon>Pontibacter</taxon>
    </lineage>
</organism>
<evidence type="ECO:0000259" key="2">
    <source>
        <dbReference type="Pfam" id="PF03544"/>
    </source>
</evidence>
<dbReference type="SUPFAM" id="SSF74653">
    <property type="entry name" value="TolA/TonB C-terminal domain"/>
    <property type="match status" value="1"/>
</dbReference>
<evidence type="ECO:0000313" key="3">
    <source>
        <dbReference type="EMBL" id="MFD2512362.1"/>
    </source>
</evidence>
<dbReference type="PANTHER" id="PTHR33446">
    <property type="entry name" value="PROTEIN TONB-RELATED"/>
    <property type="match status" value="1"/>
</dbReference>
<dbReference type="Gene3D" id="2.60.40.1120">
    <property type="entry name" value="Carboxypeptidase-like, regulatory domain"/>
    <property type="match status" value="1"/>
</dbReference>
<dbReference type="SUPFAM" id="SSF49464">
    <property type="entry name" value="Carboxypeptidase regulatory domain-like"/>
    <property type="match status" value="1"/>
</dbReference>
<keyword evidence="1" id="KW-0812">Transmembrane</keyword>
<accession>A0ABW5IFM9</accession>
<protein>
    <submittedName>
        <fullName evidence="3">Carboxypeptidase-like regulatory domain-containing protein</fullName>
    </submittedName>
</protein>
<reference evidence="4" key="1">
    <citation type="journal article" date="2019" name="Int. J. Syst. Evol. Microbiol.">
        <title>The Global Catalogue of Microorganisms (GCM) 10K type strain sequencing project: providing services to taxonomists for standard genome sequencing and annotation.</title>
        <authorList>
            <consortium name="The Broad Institute Genomics Platform"/>
            <consortium name="The Broad Institute Genome Sequencing Center for Infectious Disease"/>
            <person name="Wu L."/>
            <person name="Ma J."/>
        </authorList>
    </citation>
    <scope>NUCLEOTIDE SEQUENCE [LARGE SCALE GENOMIC DNA]</scope>
    <source>
        <strain evidence="4">KCTC 42498</strain>
    </source>
</reference>
<keyword evidence="4" id="KW-1185">Reference proteome</keyword>
<evidence type="ECO:0000256" key="1">
    <source>
        <dbReference type="SAM" id="Phobius"/>
    </source>
</evidence>
<name>A0ABW5IFM9_9BACT</name>
<dbReference type="PANTHER" id="PTHR33446:SF2">
    <property type="entry name" value="PROTEIN TONB"/>
    <property type="match status" value="1"/>
</dbReference>
<dbReference type="Pfam" id="PF13715">
    <property type="entry name" value="CarbopepD_reg_2"/>
    <property type="match status" value="1"/>
</dbReference>